<sequence length="88" mass="10404">MRNESKTKEDSAHARHGRKIWWGWWFFAAAGLFYLLSEHQAHLFGVLPYLLLLACPFMHLFMHHGHHEHHGQRGEHHNEQGEKKETGL</sequence>
<dbReference type="HOGENOM" id="CLU_171581_1_1_4"/>
<dbReference type="STRING" id="640081.Dsui_1078"/>
<dbReference type="Pfam" id="PF11666">
    <property type="entry name" value="DUF2933"/>
    <property type="match status" value="1"/>
</dbReference>
<evidence type="ECO:0000313" key="3">
    <source>
        <dbReference type="EMBL" id="AEV25480.1"/>
    </source>
</evidence>
<protein>
    <recommendedName>
        <fullName evidence="5">DUF2933 domain-containing protein</fullName>
    </recommendedName>
</protein>
<evidence type="ECO:0000313" key="4">
    <source>
        <dbReference type="Proteomes" id="UP000005633"/>
    </source>
</evidence>
<gene>
    <name evidence="3" type="ordered locus">Dsui_1078</name>
</gene>
<keyword evidence="2" id="KW-1133">Transmembrane helix</keyword>
<feature type="transmembrane region" description="Helical" evidence="2">
    <location>
        <begin position="20"/>
        <end position="37"/>
    </location>
</feature>
<keyword evidence="2" id="KW-0812">Transmembrane</keyword>
<dbReference type="KEGG" id="dsu:Dsui_1078"/>
<feature type="compositionally biased region" description="Basic and acidic residues" evidence="1">
    <location>
        <begin position="71"/>
        <end position="88"/>
    </location>
</feature>
<dbReference type="AlphaFoldDB" id="G8QK47"/>
<evidence type="ECO:0000256" key="2">
    <source>
        <dbReference type="SAM" id="Phobius"/>
    </source>
</evidence>
<evidence type="ECO:0000256" key="1">
    <source>
        <dbReference type="SAM" id="MobiDB-lite"/>
    </source>
</evidence>
<proteinExistence type="predicted"/>
<feature type="region of interest" description="Disordered" evidence="1">
    <location>
        <begin position="68"/>
        <end position="88"/>
    </location>
</feature>
<evidence type="ECO:0008006" key="5">
    <source>
        <dbReference type="Google" id="ProtNLM"/>
    </source>
</evidence>
<feature type="transmembrane region" description="Helical" evidence="2">
    <location>
        <begin position="43"/>
        <end position="62"/>
    </location>
</feature>
<organism evidence="3 4">
    <name type="scientific">Azospira oryzae (strain ATCC BAA-33 / DSM 13638 / PS)</name>
    <name type="common">Dechlorosoma suillum</name>
    <dbReference type="NCBI Taxonomy" id="640081"/>
    <lineage>
        <taxon>Bacteria</taxon>
        <taxon>Pseudomonadati</taxon>
        <taxon>Pseudomonadota</taxon>
        <taxon>Betaproteobacteria</taxon>
        <taxon>Rhodocyclales</taxon>
        <taxon>Rhodocyclaceae</taxon>
        <taxon>Azospira</taxon>
    </lineage>
</organism>
<dbReference type="EMBL" id="CP003153">
    <property type="protein sequence ID" value="AEV25480.1"/>
    <property type="molecule type" value="Genomic_DNA"/>
</dbReference>
<reference evidence="3 4" key="1">
    <citation type="journal article" date="2012" name="J. Bacteriol.">
        <title>Complete genome sequence of the anaerobic perchlorate-reducing bacterium Azospira suillum strain PS.</title>
        <authorList>
            <person name="Byrne-Bailey K.G."/>
            <person name="Coates J.D."/>
        </authorList>
    </citation>
    <scope>NUCLEOTIDE SEQUENCE [LARGE SCALE GENOMIC DNA]</scope>
    <source>
        <strain evidence="4">ATCC BAA-33 / DSM 13638 / PS</strain>
    </source>
</reference>
<dbReference type="Proteomes" id="UP000005633">
    <property type="component" value="Chromosome"/>
</dbReference>
<dbReference type="InterPro" id="IPR021682">
    <property type="entry name" value="DUF2933"/>
</dbReference>
<dbReference type="RefSeq" id="WP_014236181.1">
    <property type="nucleotide sequence ID" value="NC_016616.1"/>
</dbReference>
<name>G8QK47_AZOOP</name>
<accession>G8QK47</accession>
<keyword evidence="2" id="KW-0472">Membrane</keyword>
<dbReference type="eggNOG" id="ENOG5032UZ7">
    <property type="taxonomic scope" value="Bacteria"/>
</dbReference>